<keyword evidence="8" id="KW-1185">Reference proteome</keyword>
<dbReference type="Proteomes" id="UP000502248">
    <property type="component" value="Chromosome"/>
</dbReference>
<dbReference type="InterPro" id="IPR013154">
    <property type="entry name" value="ADH-like_N"/>
</dbReference>
<dbReference type="PROSITE" id="PS00059">
    <property type="entry name" value="ADH_ZINC"/>
    <property type="match status" value="1"/>
</dbReference>
<protein>
    <submittedName>
        <fullName evidence="7">Alcohol dehydrogenase catalytic domain-containing protein</fullName>
    </submittedName>
</protein>
<dbReference type="SUPFAM" id="SSF51735">
    <property type="entry name" value="NAD(P)-binding Rossmann-fold domains"/>
    <property type="match status" value="2"/>
</dbReference>
<dbReference type="PANTHER" id="PTHR43401:SF2">
    <property type="entry name" value="L-THREONINE 3-DEHYDROGENASE"/>
    <property type="match status" value="1"/>
</dbReference>
<comment type="similarity">
    <text evidence="4">Belongs to the zinc-containing alcohol dehydrogenase family.</text>
</comment>
<dbReference type="InterPro" id="IPR002328">
    <property type="entry name" value="ADH_Zn_CS"/>
</dbReference>
<dbReference type="EMBL" id="CP051680">
    <property type="protein sequence ID" value="QJD86171.1"/>
    <property type="molecule type" value="Genomic_DNA"/>
</dbReference>
<dbReference type="PANTHER" id="PTHR43401">
    <property type="entry name" value="L-THREONINE 3-DEHYDROGENASE"/>
    <property type="match status" value="1"/>
</dbReference>
<accession>A0A7Z2VMT0</accession>
<dbReference type="InterPro" id="IPR013149">
    <property type="entry name" value="ADH-like_C"/>
</dbReference>
<dbReference type="KEGG" id="cheb:HH215_25325"/>
<dbReference type="AlphaFoldDB" id="A0A7Z2VMT0"/>
<dbReference type="Gene3D" id="3.40.50.720">
    <property type="entry name" value="NAD(P)-binding Rossmann-like Domain"/>
    <property type="match status" value="2"/>
</dbReference>
<feature type="domain" description="Alcohol dehydrogenase-like N-terminal" evidence="6">
    <location>
        <begin position="6"/>
        <end position="100"/>
    </location>
</feature>
<evidence type="ECO:0000313" key="7">
    <source>
        <dbReference type="EMBL" id="QJD86171.1"/>
    </source>
</evidence>
<evidence type="ECO:0000313" key="8">
    <source>
        <dbReference type="Proteomes" id="UP000502248"/>
    </source>
</evidence>
<feature type="domain" description="Alcohol dehydrogenase-like C-terminal" evidence="5">
    <location>
        <begin position="140"/>
        <end position="241"/>
    </location>
</feature>
<feature type="domain" description="Alcohol dehydrogenase-like N-terminal" evidence="6">
    <location>
        <begin position="361"/>
        <end position="431"/>
    </location>
</feature>
<keyword evidence="1 4" id="KW-0479">Metal-binding</keyword>
<dbReference type="GO" id="GO:0008270">
    <property type="term" value="F:zinc ion binding"/>
    <property type="evidence" value="ECO:0007669"/>
    <property type="project" value="InterPro"/>
</dbReference>
<dbReference type="RefSeq" id="WP_169282423.1">
    <property type="nucleotide sequence ID" value="NZ_CP051680.1"/>
</dbReference>
<evidence type="ECO:0000256" key="1">
    <source>
        <dbReference type="ARBA" id="ARBA00022723"/>
    </source>
</evidence>
<dbReference type="SUPFAM" id="SSF50129">
    <property type="entry name" value="GroES-like"/>
    <property type="match status" value="2"/>
</dbReference>
<evidence type="ECO:0000256" key="3">
    <source>
        <dbReference type="ARBA" id="ARBA00023002"/>
    </source>
</evidence>
<name>A0A7Z2VMT0_9BACL</name>
<dbReference type="InterPro" id="IPR050129">
    <property type="entry name" value="Zn_alcohol_dh"/>
</dbReference>
<dbReference type="Pfam" id="PF08240">
    <property type="entry name" value="ADH_N"/>
    <property type="match status" value="2"/>
</dbReference>
<dbReference type="InterPro" id="IPR036291">
    <property type="entry name" value="NAD(P)-bd_dom_sf"/>
</dbReference>
<dbReference type="Gene3D" id="3.90.180.10">
    <property type="entry name" value="Medium-chain alcohol dehydrogenases, catalytic domain"/>
    <property type="match status" value="4"/>
</dbReference>
<evidence type="ECO:0000256" key="2">
    <source>
        <dbReference type="ARBA" id="ARBA00022833"/>
    </source>
</evidence>
<sequence length="632" mass="69702">MTDPQEDQVTVRIEIVTTCPRWDMNMMGGKDMFDASKQPDYPLLPGWPGHEMAGTVVAVGGKVTSLKVGDRVASLEHLLGNGAYAEYLNYRTHELIKLPDSVEWKQAVSFELFKCVLIGLLQFGDLSGKSMLVSGLGPAGMLAMQAASLMGASRVVAVDINRERIAYVNGLGIGLAKHSDDLGDERFDLGYDCVGAAASVQNLLERIDSHLVIFGVLKGEVRYGDHLWSKGIKLESYKYRSFEESDRELLLDLVVNKGLNTECLQTHHVPLYRYHETVQLLNTQEAIKVYAYPRPISLQLRRRFDMKAKAVVFTGVRQVRYMQVEVPEPGPEDVVIDLEYSWISNGTESSFLYGERISGEQVTRPGDALPFPQVAGYQKVGIVRSVGDRVTDFAPGDRVFASVSKVSGMMFDTGGHINPSVTHESQVWKLPEGADPIAYSGMVLTQVGYNCGIRPAVTPGDVAVVIGDGLVGQWAAQTLAHRGADVTVLGRHDGRLDLLPPAIRSYNLKRNALADWIGDRSDIAVVVDTVGAMDTFRELKTAMKLNSHLVSAGFLGTTGMVDIQELRAQEITLHSPSGWTEHRMDDTLAGIGEGWLRTTPLITHRIRAEMAEEAWRIIMNKTVFFLGIVLEW</sequence>
<proteinExistence type="inferred from homology"/>
<keyword evidence="3" id="KW-0560">Oxidoreductase</keyword>
<reference evidence="7 8" key="1">
    <citation type="submission" date="2020-04" db="EMBL/GenBank/DDBJ databases">
        <title>Genome sequencing of novel species.</title>
        <authorList>
            <person name="Heo J."/>
            <person name="Kim S.-J."/>
            <person name="Kim J.-S."/>
            <person name="Hong S.-B."/>
            <person name="Kwon S.-W."/>
        </authorList>
    </citation>
    <scope>NUCLEOTIDE SEQUENCE [LARGE SCALE GENOMIC DNA]</scope>
    <source>
        <strain evidence="7 8">MFER-1</strain>
    </source>
</reference>
<organism evidence="7 8">
    <name type="scientific">Cohnella herbarum</name>
    <dbReference type="NCBI Taxonomy" id="2728023"/>
    <lineage>
        <taxon>Bacteria</taxon>
        <taxon>Bacillati</taxon>
        <taxon>Bacillota</taxon>
        <taxon>Bacilli</taxon>
        <taxon>Bacillales</taxon>
        <taxon>Paenibacillaceae</taxon>
        <taxon>Cohnella</taxon>
    </lineage>
</organism>
<evidence type="ECO:0000259" key="6">
    <source>
        <dbReference type="Pfam" id="PF08240"/>
    </source>
</evidence>
<keyword evidence="2 4" id="KW-0862">Zinc</keyword>
<dbReference type="GO" id="GO:0016491">
    <property type="term" value="F:oxidoreductase activity"/>
    <property type="evidence" value="ECO:0007669"/>
    <property type="project" value="UniProtKB-KW"/>
</dbReference>
<comment type="cofactor">
    <cofactor evidence="4">
        <name>Zn(2+)</name>
        <dbReference type="ChEBI" id="CHEBI:29105"/>
    </cofactor>
</comment>
<dbReference type="Pfam" id="PF00107">
    <property type="entry name" value="ADH_zinc_N"/>
    <property type="match status" value="1"/>
</dbReference>
<evidence type="ECO:0000256" key="4">
    <source>
        <dbReference type="RuleBase" id="RU361277"/>
    </source>
</evidence>
<gene>
    <name evidence="7" type="ORF">HH215_25325</name>
</gene>
<dbReference type="InterPro" id="IPR011032">
    <property type="entry name" value="GroES-like_sf"/>
</dbReference>
<evidence type="ECO:0000259" key="5">
    <source>
        <dbReference type="Pfam" id="PF00107"/>
    </source>
</evidence>